<evidence type="ECO:0000313" key="2">
    <source>
        <dbReference type="Proteomes" id="UP000554482"/>
    </source>
</evidence>
<keyword evidence="2" id="KW-1185">Reference proteome</keyword>
<dbReference type="AlphaFoldDB" id="A0A7J6WKL2"/>
<evidence type="ECO:0000313" key="1">
    <source>
        <dbReference type="EMBL" id="KAF5197447.1"/>
    </source>
</evidence>
<sequence length="81" mass="9335">MIVLWTLDKKNLSFLVLEELLRYQWSAEFPSPYISLTSMLVFIRSFRTSSSLAGLEHVSSHEQYDTPETTISSLDLSMCSR</sequence>
<reference evidence="1 2" key="1">
    <citation type="submission" date="2020-06" db="EMBL/GenBank/DDBJ databases">
        <title>Transcriptomic and genomic resources for Thalictrum thalictroides and T. hernandezii: Facilitating candidate gene discovery in an emerging model plant lineage.</title>
        <authorList>
            <person name="Arias T."/>
            <person name="Riano-Pachon D.M."/>
            <person name="Di Stilio V.S."/>
        </authorList>
    </citation>
    <scope>NUCLEOTIDE SEQUENCE [LARGE SCALE GENOMIC DNA]</scope>
    <source>
        <strain evidence="2">cv. WT478/WT964</strain>
        <tissue evidence="1">Leaves</tissue>
    </source>
</reference>
<dbReference type="EMBL" id="JABWDY010014687">
    <property type="protein sequence ID" value="KAF5197447.1"/>
    <property type="molecule type" value="Genomic_DNA"/>
</dbReference>
<protein>
    <submittedName>
        <fullName evidence="1">Uncharacterized protein</fullName>
    </submittedName>
</protein>
<accession>A0A7J6WKL2</accession>
<proteinExistence type="predicted"/>
<name>A0A7J6WKL2_THATH</name>
<dbReference type="Proteomes" id="UP000554482">
    <property type="component" value="Unassembled WGS sequence"/>
</dbReference>
<organism evidence="1 2">
    <name type="scientific">Thalictrum thalictroides</name>
    <name type="common">Rue-anemone</name>
    <name type="synonym">Anemone thalictroides</name>
    <dbReference type="NCBI Taxonomy" id="46969"/>
    <lineage>
        <taxon>Eukaryota</taxon>
        <taxon>Viridiplantae</taxon>
        <taxon>Streptophyta</taxon>
        <taxon>Embryophyta</taxon>
        <taxon>Tracheophyta</taxon>
        <taxon>Spermatophyta</taxon>
        <taxon>Magnoliopsida</taxon>
        <taxon>Ranunculales</taxon>
        <taxon>Ranunculaceae</taxon>
        <taxon>Thalictroideae</taxon>
        <taxon>Thalictrum</taxon>
    </lineage>
</organism>
<gene>
    <name evidence="1" type="ORF">FRX31_012966</name>
</gene>
<comment type="caution">
    <text evidence="1">The sequence shown here is derived from an EMBL/GenBank/DDBJ whole genome shotgun (WGS) entry which is preliminary data.</text>
</comment>